<organism evidence="2 3">
    <name type="scientific">Chlorogloeopsis fritschii PCC 6912</name>
    <dbReference type="NCBI Taxonomy" id="211165"/>
    <lineage>
        <taxon>Bacteria</taxon>
        <taxon>Bacillati</taxon>
        <taxon>Cyanobacteriota</taxon>
        <taxon>Cyanophyceae</taxon>
        <taxon>Nostocales</taxon>
        <taxon>Chlorogloeopsidaceae</taxon>
        <taxon>Chlorogloeopsis</taxon>
    </lineage>
</organism>
<evidence type="ECO:0000313" key="3">
    <source>
        <dbReference type="Proteomes" id="UP000268857"/>
    </source>
</evidence>
<reference evidence="2 3" key="1">
    <citation type="journal article" date="2019" name="Genome Biol. Evol.">
        <title>Day and night: Metabolic profiles and evolutionary relationships of six axenic non-marine cyanobacteria.</title>
        <authorList>
            <person name="Will S.E."/>
            <person name="Henke P."/>
            <person name="Boedeker C."/>
            <person name="Huang S."/>
            <person name="Brinkmann H."/>
            <person name="Rohde M."/>
            <person name="Jarek M."/>
            <person name="Friedl T."/>
            <person name="Seufert S."/>
            <person name="Schumacher M."/>
            <person name="Overmann J."/>
            <person name="Neumann-Schaal M."/>
            <person name="Petersen J."/>
        </authorList>
    </citation>
    <scope>NUCLEOTIDE SEQUENCE [LARGE SCALE GENOMIC DNA]</scope>
    <source>
        <strain evidence="2 3">PCC 6912</strain>
    </source>
</reference>
<name>A0A3S0XNF9_CHLFR</name>
<dbReference type="RefSeq" id="WP_200862374.1">
    <property type="nucleotide sequence ID" value="NZ_AJLN01000074.1"/>
</dbReference>
<protein>
    <recommendedName>
        <fullName evidence="4">DUF3352 domain-containing protein</fullName>
    </recommendedName>
</protein>
<gene>
    <name evidence="2" type="ORF">PCC6912_41540</name>
</gene>
<dbReference type="Proteomes" id="UP000268857">
    <property type="component" value="Unassembled WGS sequence"/>
</dbReference>
<sequence>MALPVLSVSSMKKKKKPSLVLTLSSAGLLIGGGVAAYWLLNQGQLFSKNLPVGANIIPQDALFAVSLTTDPVQWQQLREFGTKETQVELDRYLVQLRDRFINNKGYDFQKDISPWVGEQVTIAILAPQATKPALKPIATDGSIPNQQSLVMVLPIKDQQKAQNILAQPQALKGGEWSERSYEGIAIKETKSTLGENLSAAVINGRFLVIADDSKTIEQAIQAYRNKTSLATSAGFADNFPKIASSQPFAQYYVNVPSSAKIAAASGNRHLPAQVLAQLQNNQGLAGTVTLEPQGIRVKGVSWLNPNSQRVLAVENKAGKMQNRVPSETLMMFSGGNLQRFWADYVSTSQGNPLSPIAPEQLRGGVKSLVNLDLERDLLSWMGGEFSLSVIPNTPNSSSEDFRASLLFMVQARDRDRAETSLKQLDEVMKTQYQFQIQQTTVAGKPIVNWIGPLGTLTATHGWLDEDIAFLALGAPISDRIIPKPNNALAINPLFQTTVPLEKNPKNSQFFLDVERTAKNFPLPTLLPNQQAWLKATRSVGITTAIEDSRTNRYEIFLGLKKAGKPASLKSSSINPISSLTPLPTLPNASGIPLRATPPSP</sequence>
<proteinExistence type="predicted"/>
<feature type="region of interest" description="Disordered" evidence="1">
    <location>
        <begin position="565"/>
        <end position="600"/>
    </location>
</feature>
<dbReference type="Pfam" id="PF11832">
    <property type="entry name" value="DUF3352"/>
    <property type="match status" value="1"/>
</dbReference>
<evidence type="ECO:0008006" key="4">
    <source>
        <dbReference type="Google" id="ProtNLM"/>
    </source>
</evidence>
<dbReference type="EMBL" id="RSCJ01000019">
    <property type="protein sequence ID" value="RUR76750.1"/>
    <property type="molecule type" value="Genomic_DNA"/>
</dbReference>
<dbReference type="STRING" id="211165.GCA_000317285_02620"/>
<keyword evidence="3" id="KW-1185">Reference proteome</keyword>
<evidence type="ECO:0000256" key="1">
    <source>
        <dbReference type="SAM" id="MobiDB-lite"/>
    </source>
</evidence>
<evidence type="ECO:0000313" key="2">
    <source>
        <dbReference type="EMBL" id="RUR76750.1"/>
    </source>
</evidence>
<dbReference type="AlphaFoldDB" id="A0A3S0XNF9"/>
<accession>A0A3S0XNF9</accession>
<comment type="caution">
    <text evidence="2">The sequence shown here is derived from an EMBL/GenBank/DDBJ whole genome shotgun (WGS) entry which is preliminary data.</text>
</comment>
<dbReference type="InterPro" id="IPR021787">
    <property type="entry name" value="DUF3352"/>
</dbReference>
<feature type="compositionally biased region" description="Low complexity" evidence="1">
    <location>
        <begin position="567"/>
        <end position="586"/>
    </location>
</feature>